<dbReference type="GO" id="GO:0020037">
    <property type="term" value="F:heme binding"/>
    <property type="evidence" value="ECO:0007669"/>
    <property type="project" value="InterPro"/>
</dbReference>
<evidence type="ECO:0000256" key="2">
    <source>
        <dbReference type="SAM" id="Phobius"/>
    </source>
</evidence>
<dbReference type="Proteomes" id="UP000094769">
    <property type="component" value="Unassembled WGS sequence"/>
</dbReference>
<feature type="domain" description="Cytochrome oxidase subunit I profile" evidence="3">
    <location>
        <begin position="19"/>
        <end position="456"/>
    </location>
</feature>
<feature type="transmembrane region" description="Helical" evidence="2">
    <location>
        <begin position="66"/>
        <end position="89"/>
    </location>
</feature>
<name>A0A7Z0VJZ4_9GAMM</name>
<keyword evidence="1" id="KW-0813">Transport</keyword>
<dbReference type="GO" id="GO:0009060">
    <property type="term" value="P:aerobic respiration"/>
    <property type="evidence" value="ECO:0007669"/>
    <property type="project" value="InterPro"/>
</dbReference>
<feature type="transmembrane region" description="Helical" evidence="2">
    <location>
        <begin position="320"/>
        <end position="340"/>
    </location>
</feature>
<dbReference type="PROSITE" id="PS50855">
    <property type="entry name" value="COX1"/>
    <property type="match status" value="1"/>
</dbReference>
<keyword evidence="1" id="KW-0249">Electron transport</keyword>
<keyword evidence="2" id="KW-0472">Membrane</keyword>
<keyword evidence="2" id="KW-0812">Transmembrane</keyword>
<keyword evidence="1" id="KW-0679">Respiratory chain</keyword>
<feature type="transmembrane region" description="Helical" evidence="2">
    <location>
        <begin position="209"/>
        <end position="235"/>
    </location>
</feature>
<sequence length="456" mass="49366">MIEVDDNGVIVVPVPEQAHRKLAVRWLQLGVLALGLAGLFALLLVLSRTPGSEAFFPWVDFFRTALVVHVDQSVLIWFLAMSGVVWCLTAQAGSGSIRLQYLAFGLAMMGALGIALSAFLGDGAPLMNNYVPVLQRPLFFLTLGLFGFGIALQALIGLSTYRSVLWSHLHLPSLAAFTVALAVLISLAALLTAWWQIPAEVTGQSYYEYLFWGAGHSLQFAYTQLIILAWLWLALHSGVALPGDSRWYYWLLILGIAPVLLVPLIYLFYQTVTIESRTAFTQLMQYGGGLAVTPIGILIFIGLLQANSAESKERPLRRSLWMSMLLFFSGGAIALFISGVNTIIPAHYHGSIVGVTMGLMGLAYLLLPKLGYPPVQGRLAELQPWIYGTGQLLHITGLAMSGAMGIQRKTAGAAQGLDTLSAKLAMGVMGIGGLLAVIGGVIFVWVMLRIFITTRS</sequence>
<dbReference type="EMBL" id="MARB01000015">
    <property type="protein sequence ID" value="ODJ87018.1"/>
    <property type="molecule type" value="Genomic_DNA"/>
</dbReference>
<feature type="transmembrane region" description="Helical" evidence="2">
    <location>
        <begin position="26"/>
        <end position="46"/>
    </location>
</feature>
<organism evidence="4 5">
    <name type="scientific">Candidatus Thiodiazotropha endolucinida</name>
    <dbReference type="NCBI Taxonomy" id="1655433"/>
    <lineage>
        <taxon>Bacteria</taxon>
        <taxon>Pseudomonadati</taxon>
        <taxon>Pseudomonadota</taxon>
        <taxon>Gammaproteobacteria</taxon>
        <taxon>Chromatiales</taxon>
        <taxon>Sedimenticolaceae</taxon>
        <taxon>Candidatus Thiodiazotropha</taxon>
    </lineage>
</organism>
<feature type="transmembrane region" description="Helical" evidence="2">
    <location>
        <begin position="385"/>
        <end position="404"/>
    </location>
</feature>
<evidence type="ECO:0000256" key="1">
    <source>
        <dbReference type="ARBA" id="ARBA00022660"/>
    </source>
</evidence>
<dbReference type="Pfam" id="PF00115">
    <property type="entry name" value="COX1"/>
    <property type="match status" value="1"/>
</dbReference>
<dbReference type="InterPro" id="IPR023616">
    <property type="entry name" value="Cyt_c_oxase-like_su1_dom"/>
</dbReference>
<proteinExistence type="predicted"/>
<evidence type="ECO:0000313" key="4">
    <source>
        <dbReference type="EMBL" id="ODJ87018.1"/>
    </source>
</evidence>
<reference evidence="4 5" key="1">
    <citation type="submission" date="2016-06" db="EMBL/GenBank/DDBJ databases">
        <title>Genome sequence of endosymbiont of Candidatus Endolucinida thiodiazotropha.</title>
        <authorList>
            <person name="Poehlein A."/>
            <person name="Koenig S."/>
            <person name="Heiden S.E."/>
            <person name="Thuermer A."/>
            <person name="Voget S."/>
            <person name="Daniel R."/>
            <person name="Markert S."/>
            <person name="Gros O."/>
            <person name="Schweder T."/>
        </authorList>
    </citation>
    <scope>NUCLEOTIDE SEQUENCE [LARGE SCALE GENOMIC DNA]</scope>
    <source>
        <strain evidence="4 5">COS</strain>
    </source>
</reference>
<evidence type="ECO:0000259" key="3">
    <source>
        <dbReference type="PROSITE" id="PS50855"/>
    </source>
</evidence>
<dbReference type="GO" id="GO:0016020">
    <property type="term" value="C:membrane"/>
    <property type="evidence" value="ECO:0007669"/>
    <property type="project" value="InterPro"/>
</dbReference>
<dbReference type="SUPFAM" id="SSF81442">
    <property type="entry name" value="Cytochrome c oxidase subunit I-like"/>
    <property type="match status" value="1"/>
</dbReference>
<accession>A0A7Z0VJZ4</accession>
<feature type="transmembrane region" description="Helical" evidence="2">
    <location>
        <begin position="424"/>
        <end position="448"/>
    </location>
</feature>
<comment type="caution">
    <text evidence="4">The sequence shown here is derived from an EMBL/GenBank/DDBJ whole genome shotgun (WGS) entry which is preliminary data.</text>
</comment>
<feature type="transmembrane region" description="Helical" evidence="2">
    <location>
        <begin position="101"/>
        <end position="120"/>
    </location>
</feature>
<feature type="transmembrane region" description="Helical" evidence="2">
    <location>
        <begin position="346"/>
        <end position="365"/>
    </location>
</feature>
<feature type="transmembrane region" description="Helical" evidence="2">
    <location>
        <begin position="173"/>
        <end position="197"/>
    </location>
</feature>
<dbReference type="RefSeq" id="WP_235615222.1">
    <property type="nucleotide sequence ID" value="NZ_MARB01000015.1"/>
</dbReference>
<keyword evidence="5" id="KW-1185">Reference proteome</keyword>
<feature type="transmembrane region" description="Helical" evidence="2">
    <location>
        <begin position="289"/>
        <end position="308"/>
    </location>
</feature>
<dbReference type="InterPro" id="IPR000883">
    <property type="entry name" value="Cyt_C_Oxase_1"/>
</dbReference>
<evidence type="ECO:0000313" key="5">
    <source>
        <dbReference type="Proteomes" id="UP000094769"/>
    </source>
</evidence>
<dbReference type="Gene3D" id="1.20.210.10">
    <property type="entry name" value="Cytochrome c oxidase-like, subunit I domain"/>
    <property type="match status" value="1"/>
</dbReference>
<feature type="transmembrane region" description="Helical" evidence="2">
    <location>
        <begin position="247"/>
        <end position="269"/>
    </location>
</feature>
<keyword evidence="2" id="KW-1133">Transmembrane helix</keyword>
<dbReference type="InterPro" id="IPR036927">
    <property type="entry name" value="Cyt_c_oxase-like_su1_sf"/>
</dbReference>
<dbReference type="GO" id="GO:0004129">
    <property type="term" value="F:cytochrome-c oxidase activity"/>
    <property type="evidence" value="ECO:0007669"/>
    <property type="project" value="InterPro"/>
</dbReference>
<dbReference type="AlphaFoldDB" id="A0A7Z0VJZ4"/>
<protein>
    <submittedName>
        <fullName evidence="4">Cytochrome C and quinol oxidase polypeptide I</fullName>
    </submittedName>
</protein>
<feature type="transmembrane region" description="Helical" evidence="2">
    <location>
        <begin position="140"/>
        <end position="161"/>
    </location>
</feature>
<gene>
    <name evidence="4" type="ORF">CODIS_27670</name>
</gene>